<dbReference type="InterPro" id="IPR051975">
    <property type="entry name" value="mtLSU_mL45"/>
</dbReference>
<dbReference type="InterPro" id="IPR032710">
    <property type="entry name" value="NTF2-like_dom_sf"/>
</dbReference>
<evidence type="ECO:0000256" key="3">
    <source>
        <dbReference type="ARBA" id="ARBA00023128"/>
    </source>
</evidence>
<reference evidence="4 5" key="1">
    <citation type="submission" date="2019-04" db="EMBL/GenBank/DDBJ databases">
        <title>Comparative genomics and transcriptomics to analyze fruiting body development in filamentous ascomycetes.</title>
        <authorList>
            <consortium name="DOE Joint Genome Institute"/>
            <person name="Lutkenhaus R."/>
            <person name="Traeger S."/>
            <person name="Breuer J."/>
            <person name="Kuo A."/>
            <person name="Lipzen A."/>
            <person name="Pangilinan J."/>
            <person name="Dilworth D."/>
            <person name="Sandor L."/>
            <person name="Poggeler S."/>
            <person name="Barry K."/>
            <person name="Grigoriev I.V."/>
            <person name="Nowrousian M."/>
        </authorList>
    </citation>
    <scope>NUCLEOTIDE SEQUENCE [LARGE SCALE GENOMIC DNA]</scope>
    <source>
        <strain evidence="4 5">CBS 389.68</strain>
    </source>
</reference>
<dbReference type="SUPFAM" id="SSF54427">
    <property type="entry name" value="NTF2-like"/>
    <property type="match status" value="1"/>
</dbReference>
<proteinExistence type="predicted"/>
<evidence type="ECO:0000313" key="4">
    <source>
        <dbReference type="EMBL" id="TGZ83043.1"/>
    </source>
</evidence>
<dbReference type="STRING" id="341454.A0A4S2N1Z5"/>
<protein>
    <recommendedName>
        <fullName evidence="6">Tim44-like domain-containing protein</fullName>
    </recommendedName>
</protein>
<dbReference type="Proteomes" id="UP000298138">
    <property type="component" value="Unassembled WGS sequence"/>
</dbReference>
<dbReference type="AlphaFoldDB" id="A0A4S2N1Z5"/>
<keyword evidence="2" id="KW-0809">Transit peptide</keyword>
<dbReference type="InParanoid" id="A0A4S2N1Z5"/>
<evidence type="ECO:0000256" key="2">
    <source>
        <dbReference type="ARBA" id="ARBA00022946"/>
    </source>
</evidence>
<dbReference type="Gene3D" id="3.10.450.240">
    <property type="match status" value="1"/>
</dbReference>
<evidence type="ECO:0000313" key="5">
    <source>
        <dbReference type="Proteomes" id="UP000298138"/>
    </source>
</evidence>
<dbReference type="Pfam" id="PF07961">
    <property type="entry name" value="MBA1"/>
    <property type="match status" value="1"/>
</dbReference>
<dbReference type="InterPro" id="IPR024621">
    <property type="entry name" value="Mba1"/>
</dbReference>
<keyword evidence="3" id="KW-0496">Mitochondrion</keyword>
<accession>A0A4S2N1Z5</accession>
<dbReference type="OrthoDB" id="19619at2759"/>
<name>A0A4S2N1Z5_9PEZI</name>
<dbReference type="GO" id="GO:0032979">
    <property type="term" value="P:protein insertion into mitochondrial inner membrane from matrix"/>
    <property type="evidence" value="ECO:0007669"/>
    <property type="project" value="InterPro"/>
</dbReference>
<gene>
    <name evidence="4" type="ORF">EX30DRAFT_339284</name>
</gene>
<dbReference type="EMBL" id="ML220114">
    <property type="protein sequence ID" value="TGZ83043.1"/>
    <property type="molecule type" value="Genomic_DNA"/>
</dbReference>
<comment type="subcellular location">
    <subcellularLocation>
        <location evidence="1">Mitochondrion</location>
    </subcellularLocation>
</comment>
<dbReference type="GO" id="GO:0005743">
    <property type="term" value="C:mitochondrial inner membrane"/>
    <property type="evidence" value="ECO:0007669"/>
    <property type="project" value="InterPro"/>
</dbReference>
<dbReference type="PANTHER" id="PTHR28554:SF1">
    <property type="entry name" value="LARGE RIBOSOMAL SUBUNIT PROTEIN ML45"/>
    <property type="match status" value="1"/>
</dbReference>
<organism evidence="4 5">
    <name type="scientific">Ascodesmis nigricans</name>
    <dbReference type="NCBI Taxonomy" id="341454"/>
    <lineage>
        <taxon>Eukaryota</taxon>
        <taxon>Fungi</taxon>
        <taxon>Dikarya</taxon>
        <taxon>Ascomycota</taxon>
        <taxon>Pezizomycotina</taxon>
        <taxon>Pezizomycetes</taxon>
        <taxon>Pezizales</taxon>
        <taxon>Ascodesmidaceae</taxon>
        <taxon>Ascodesmis</taxon>
    </lineage>
</organism>
<dbReference type="PANTHER" id="PTHR28554">
    <property type="entry name" value="39S RIBOSOMAL PROTEIN L45, MITOCHONDRIAL"/>
    <property type="match status" value="1"/>
</dbReference>
<evidence type="ECO:0008006" key="6">
    <source>
        <dbReference type="Google" id="ProtNLM"/>
    </source>
</evidence>
<keyword evidence="5" id="KW-1185">Reference proteome</keyword>
<evidence type="ECO:0000256" key="1">
    <source>
        <dbReference type="ARBA" id="ARBA00004173"/>
    </source>
</evidence>
<sequence length="278" mass="32062">MVQFLATARLGARTTVFRPLSVAKPVGRLDFSTTSAFLKAGGHKGRNGLSMMAPKMEATQSHRIAAKEEGNLLDDFGLMPETFVMPTGKNRPSIFKQPKENLDFRWTRYKRGFRNFREWLLYLWNVKGQWKMIWEPKKLVANLHQDMYEAYARGDGRALTKVCGAGLMNNFTSKLIRRPKGVKMEWRLHKYLSPIKMVSNRAHFYLDMGFNRRQAVFRIHSTQSLTKYDAKGNVVPGTGEPKELVEYVVLEQMALKGRPRSHWYVWGTTEETTELPKA</sequence>